<evidence type="ECO:0000313" key="9">
    <source>
        <dbReference type="EMBL" id="KRN46587.1"/>
    </source>
</evidence>
<proteinExistence type="inferred from homology"/>
<comment type="subcellular location">
    <subcellularLocation>
        <location evidence="1 7">Cell membrane</location>
        <topology evidence="1 7">Multi-pass membrane protein</topology>
    </subcellularLocation>
</comment>
<dbReference type="GO" id="GO:0005886">
    <property type="term" value="C:plasma membrane"/>
    <property type="evidence" value="ECO:0007669"/>
    <property type="project" value="UniProtKB-SubCell"/>
</dbReference>
<dbReference type="Proteomes" id="UP000051992">
    <property type="component" value="Unassembled WGS sequence"/>
</dbReference>
<organism evidence="9 11">
    <name type="scientific">Weissella viridescens</name>
    <name type="common">Lactobacillus viridescens</name>
    <dbReference type="NCBI Taxonomy" id="1629"/>
    <lineage>
        <taxon>Bacteria</taxon>
        <taxon>Bacillati</taxon>
        <taxon>Bacillota</taxon>
        <taxon>Bacilli</taxon>
        <taxon>Lactobacillales</taxon>
        <taxon>Lactobacillaceae</taxon>
        <taxon>Weissella</taxon>
    </lineage>
</organism>
<dbReference type="EMBL" id="UHIV01000001">
    <property type="protein sequence ID" value="SUP52850.1"/>
    <property type="molecule type" value="Genomic_DNA"/>
</dbReference>
<dbReference type="PANTHER" id="PTHR30353">
    <property type="entry name" value="INNER MEMBRANE PROTEIN DEDA-RELATED"/>
    <property type="match status" value="1"/>
</dbReference>
<evidence type="ECO:0000313" key="10">
    <source>
        <dbReference type="EMBL" id="SUP52850.1"/>
    </source>
</evidence>
<evidence type="ECO:0000256" key="6">
    <source>
        <dbReference type="ARBA" id="ARBA00023136"/>
    </source>
</evidence>
<evidence type="ECO:0000256" key="7">
    <source>
        <dbReference type="RuleBase" id="RU367016"/>
    </source>
</evidence>
<keyword evidence="5 7" id="KW-1133">Transmembrane helix</keyword>
<evidence type="ECO:0000256" key="2">
    <source>
        <dbReference type="ARBA" id="ARBA00010792"/>
    </source>
</evidence>
<feature type="transmembrane region" description="Helical" evidence="7">
    <location>
        <begin position="191"/>
        <end position="213"/>
    </location>
</feature>
<feature type="transmembrane region" description="Helical" evidence="7">
    <location>
        <begin position="21"/>
        <end position="39"/>
    </location>
</feature>
<evidence type="ECO:0000256" key="4">
    <source>
        <dbReference type="ARBA" id="ARBA00022692"/>
    </source>
</evidence>
<protein>
    <submittedName>
        <fullName evidence="10">SNARE associated Golgi protein</fullName>
    </submittedName>
</protein>
<dbReference type="RefSeq" id="WP_057745575.1">
    <property type="nucleotide sequence ID" value="NZ_BJLU01000002.1"/>
</dbReference>
<evidence type="ECO:0000256" key="1">
    <source>
        <dbReference type="ARBA" id="ARBA00004651"/>
    </source>
</evidence>
<sequence>MNAISTVINVFLHLDKYLDQWVNVLGPWTYVLIFAVIFIETGSVVFPFLPGDSLLFAAGAVAALPKNVLNPVLLIVIVWIAVILGDSLNFYIGKKVGLPLIHSKFVGRFVTQKNLDDTNKFFEKYGIFAVILARFMPIIRTLSPFAAALANYPYKKFMMLDMIAATLWTLICIPAGYFFGRIPFIQDHFSLVIFGILFISVIPAIVTGLKSYLTKKKHA</sequence>
<accession>A0A0R2H2H6</accession>
<dbReference type="OrthoDB" id="9813426at2"/>
<dbReference type="EMBL" id="JQBM01000002">
    <property type="protein sequence ID" value="KRN46587.1"/>
    <property type="molecule type" value="Genomic_DNA"/>
</dbReference>
<keyword evidence="3 7" id="KW-1003">Cell membrane</keyword>
<dbReference type="Proteomes" id="UP000254621">
    <property type="component" value="Unassembled WGS sequence"/>
</dbReference>
<dbReference type="PANTHER" id="PTHR30353:SF0">
    <property type="entry name" value="TRANSMEMBRANE PROTEIN"/>
    <property type="match status" value="1"/>
</dbReference>
<feature type="domain" description="VTT" evidence="8">
    <location>
        <begin position="49"/>
        <end position="177"/>
    </location>
</feature>
<evidence type="ECO:0000313" key="12">
    <source>
        <dbReference type="Proteomes" id="UP000254621"/>
    </source>
</evidence>
<feature type="transmembrane region" description="Helical" evidence="7">
    <location>
        <begin position="45"/>
        <end position="65"/>
    </location>
</feature>
<evidence type="ECO:0000256" key="5">
    <source>
        <dbReference type="ARBA" id="ARBA00022989"/>
    </source>
</evidence>
<feature type="transmembrane region" description="Helical" evidence="7">
    <location>
        <begin position="72"/>
        <end position="92"/>
    </location>
</feature>
<comment type="similarity">
    <text evidence="2 7">Belongs to the DedA family.</text>
</comment>
<evidence type="ECO:0000313" key="11">
    <source>
        <dbReference type="Proteomes" id="UP000051992"/>
    </source>
</evidence>
<dbReference type="AlphaFoldDB" id="A0A0R2H2H6"/>
<evidence type="ECO:0000256" key="3">
    <source>
        <dbReference type="ARBA" id="ARBA00022475"/>
    </source>
</evidence>
<gene>
    <name evidence="10" type="primary">dedA_1</name>
    <name evidence="9" type="ORF">IV50_GL000868</name>
    <name evidence="10" type="ORF">NCTC13645_00753</name>
</gene>
<dbReference type="PATRIC" id="fig|1629.5.peg.876"/>
<keyword evidence="11" id="KW-1185">Reference proteome</keyword>
<keyword evidence="6 7" id="KW-0472">Membrane</keyword>
<reference evidence="9 11" key="1">
    <citation type="journal article" date="2015" name="Genome Announc.">
        <title>Expanding the biotechnology potential of lactobacilli through comparative genomics of 213 strains and associated genera.</title>
        <authorList>
            <person name="Sun Z."/>
            <person name="Harris H.M."/>
            <person name="McCann A."/>
            <person name="Guo C."/>
            <person name="Argimon S."/>
            <person name="Zhang W."/>
            <person name="Yang X."/>
            <person name="Jeffery I.B."/>
            <person name="Cooney J.C."/>
            <person name="Kagawa T.F."/>
            <person name="Liu W."/>
            <person name="Song Y."/>
            <person name="Salvetti E."/>
            <person name="Wrobel A."/>
            <person name="Rasinkangas P."/>
            <person name="Parkhill J."/>
            <person name="Rea M.C."/>
            <person name="O'Sullivan O."/>
            <person name="Ritari J."/>
            <person name="Douillard F.P."/>
            <person name="Paul Ross R."/>
            <person name="Yang R."/>
            <person name="Briner A.E."/>
            <person name="Felis G.E."/>
            <person name="de Vos W.M."/>
            <person name="Barrangou R."/>
            <person name="Klaenhammer T.R."/>
            <person name="Caufield P.W."/>
            <person name="Cui Y."/>
            <person name="Zhang H."/>
            <person name="O'Toole P.W."/>
        </authorList>
    </citation>
    <scope>NUCLEOTIDE SEQUENCE [LARGE SCALE GENOMIC DNA]</scope>
    <source>
        <strain evidence="9 11">DSM 20410</strain>
    </source>
</reference>
<evidence type="ECO:0000259" key="8">
    <source>
        <dbReference type="Pfam" id="PF09335"/>
    </source>
</evidence>
<dbReference type="STRING" id="1629.IV50_GL000868"/>
<dbReference type="Pfam" id="PF09335">
    <property type="entry name" value="VTT_dom"/>
    <property type="match status" value="1"/>
</dbReference>
<reference evidence="10 12" key="2">
    <citation type="submission" date="2018-06" db="EMBL/GenBank/DDBJ databases">
        <authorList>
            <consortium name="Pathogen Informatics"/>
            <person name="Doyle S."/>
        </authorList>
    </citation>
    <scope>NUCLEOTIDE SEQUENCE [LARGE SCALE GENOMIC DNA]</scope>
    <source>
        <strain evidence="10 12">NCTC13645</strain>
    </source>
</reference>
<name>A0A0R2H2H6_WEIVI</name>
<keyword evidence="4 7" id="KW-0812">Transmembrane</keyword>
<dbReference type="GeneID" id="86898796"/>
<dbReference type="InterPro" id="IPR032818">
    <property type="entry name" value="DedA-like"/>
</dbReference>
<feature type="transmembrane region" description="Helical" evidence="7">
    <location>
        <begin position="157"/>
        <end position="179"/>
    </location>
</feature>
<feature type="transmembrane region" description="Helical" evidence="7">
    <location>
        <begin position="125"/>
        <end position="150"/>
    </location>
</feature>
<dbReference type="InterPro" id="IPR032816">
    <property type="entry name" value="VTT_dom"/>
</dbReference>